<dbReference type="InterPro" id="IPR054207">
    <property type="entry name" value="DUF6913"/>
</dbReference>
<protein>
    <submittedName>
        <fullName evidence="1">Uncharacterized protein</fullName>
    </submittedName>
</protein>
<proteinExistence type="predicted"/>
<reference evidence="1" key="1">
    <citation type="submission" date="2016-04" db="EMBL/GenBank/DDBJ databases">
        <authorList>
            <person name="Evans L.H."/>
            <person name="Alamgir A."/>
            <person name="Owens N."/>
            <person name="Weber N.D."/>
            <person name="Virtaneva K."/>
            <person name="Barbian K."/>
            <person name="Babar A."/>
            <person name="Rosenke K."/>
        </authorList>
    </citation>
    <scope>NUCLEOTIDE SEQUENCE</scope>
    <source>
        <strain evidence="1">86-1</strain>
    </source>
</reference>
<sequence>MFGFKVKKKIHAALESNKRTHIFHKLDDMKKILILFTREDWNEVVQISQDLREKGKEVILWTVQSGKDGGNQAYPSEVRLIAQKDISKWMGLSSIVIDEFEKLSYDTLFDLTTKNDKTLLFLLANNSAEFCIGIREQDFKVYDLIILKEEDTNLLETYEQVKFYLNNVC</sequence>
<organism evidence="1">
    <name type="scientific">uncultured Dysgonomonas sp</name>
    <dbReference type="NCBI Taxonomy" id="206096"/>
    <lineage>
        <taxon>Bacteria</taxon>
        <taxon>Pseudomonadati</taxon>
        <taxon>Bacteroidota</taxon>
        <taxon>Bacteroidia</taxon>
        <taxon>Bacteroidales</taxon>
        <taxon>Dysgonomonadaceae</taxon>
        <taxon>Dysgonomonas</taxon>
        <taxon>environmental samples</taxon>
    </lineage>
</organism>
<dbReference type="EMBL" id="FLUM01000001">
    <property type="protein sequence ID" value="SBV92093.1"/>
    <property type="molecule type" value="Genomic_DNA"/>
</dbReference>
<accession>A0A212IY02</accession>
<evidence type="ECO:0000313" key="1">
    <source>
        <dbReference type="EMBL" id="SBV92093.1"/>
    </source>
</evidence>
<dbReference type="Pfam" id="PF21857">
    <property type="entry name" value="DUF6913"/>
    <property type="match status" value="1"/>
</dbReference>
<dbReference type="AlphaFoldDB" id="A0A212IY02"/>
<gene>
    <name evidence="1" type="ORF">KL86DYS1_10517</name>
</gene>
<name>A0A212IY02_9BACT</name>